<evidence type="ECO:0000256" key="1">
    <source>
        <dbReference type="SAM" id="MobiDB-lite"/>
    </source>
</evidence>
<comment type="caution">
    <text evidence="2">The sequence shown here is derived from an EMBL/GenBank/DDBJ whole genome shotgun (WGS) entry which is preliminary data.</text>
</comment>
<dbReference type="EMBL" id="CAKAEH010001479">
    <property type="protein sequence ID" value="CAG9536699.1"/>
    <property type="molecule type" value="Genomic_DNA"/>
</dbReference>
<proteinExistence type="predicted"/>
<dbReference type="OrthoDB" id="5861009at2759"/>
<evidence type="ECO:0000313" key="3">
    <source>
        <dbReference type="Proteomes" id="UP000746747"/>
    </source>
</evidence>
<reference evidence="2" key="1">
    <citation type="submission" date="2021-09" db="EMBL/GenBank/DDBJ databases">
        <authorList>
            <consortium name="Pathogen Informatics"/>
        </authorList>
    </citation>
    <scope>NUCLEOTIDE SEQUENCE</scope>
</reference>
<name>A0A8J2M0D4_9BILA</name>
<gene>
    <name evidence="2" type="ORF">CJOHNSTONI_LOCUS6596</name>
</gene>
<accession>A0A8J2M0D4</accession>
<evidence type="ECO:0000313" key="2">
    <source>
        <dbReference type="EMBL" id="CAG9536699.1"/>
    </source>
</evidence>
<dbReference type="AlphaFoldDB" id="A0A8J2M0D4"/>
<organism evidence="2 3">
    <name type="scientific">Cercopithifilaria johnstoni</name>
    <dbReference type="NCBI Taxonomy" id="2874296"/>
    <lineage>
        <taxon>Eukaryota</taxon>
        <taxon>Metazoa</taxon>
        <taxon>Ecdysozoa</taxon>
        <taxon>Nematoda</taxon>
        <taxon>Chromadorea</taxon>
        <taxon>Rhabditida</taxon>
        <taxon>Spirurina</taxon>
        <taxon>Spiruromorpha</taxon>
        <taxon>Filarioidea</taxon>
        <taxon>Onchocercidae</taxon>
        <taxon>Cercopithifilaria</taxon>
    </lineage>
</organism>
<keyword evidence="3" id="KW-1185">Reference proteome</keyword>
<sequence length="84" mass="8896">MLPHPNRPRDLRITPASSSSVMRTTDNTGNNITSKHTTGMFSTSFRVHGTSGNTTPANGGGPSTSVVVDEMVPINSAKNSRKVK</sequence>
<protein>
    <submittedName>
        <fullName evidence="2">Uncharacterized protein</fullName>
    </submittedName>
</protein>
<feature type="compositionally biased region" description="Polar residues" evidence="1">
    <location>
        <begin position="15"/>
        <end position="57"/>
    </location>
</feature>
<dbReference type="Proteomes" id="UP000746747">
    <property type="component" value="Unassembled WGS sequence"/>
</dbReference>
<feature type="region of interest" description="Disordered" evidence="1">
    <location>
        <begin position="1"/>
        <end position="84"/>
    </location>
</feature>